<evidence type="ECO:0000256" key="1">
    <source>
        <dbReference type="ARBA" id="ARBA00004141"/>
    </source>
</evidence>
<dbReference type="Pfam" id="PF02466">
    <property type="entry name" value="Tim17"/>
    <property type="match status" value="1"/>
</dbReference>
<dbReference type="GO" id="GO:0032981">
    <property type="term" value="P:mitochondrial respiratory chain complex I assembly"/>
    <property type="evidence" value="ECO:0007669"/>
    <property type="project" value="InterPro"/>
</dbReference>
<dbReference type="EMBL" id="CP000596">
    <property type="protein sequence ID" value="ABP00151.1"/>
    <property type="molecule type" value="Genomic_DNA"/>
</dbReference>
<keyword evidence="4 9" id="KW-1133">Transmembrane helix</keyword>
<keyword evidence="3 9" id="KW-0812">Transmembrane</keyword>
<evidence type="ECO:0000256" key="9">
    <source>
        <dbReference type="SAM" id="Phobius"/>
    </source>
</evidence>
<evidence type="ECO:0000256" key="5">
    <source>
        <dbReference type="ARBA" id="ARBA00023136"/>
    </source>
</evidence>
<organism evidence="10 11">
    <name type="scientific">Ostreococcus lucimarinus (strain CCE9901)</name>
    <dbReference type="NCBI Taxonomy" id="436017"/>
    <lineage>
        <taxon>Eukaryota</taxon>
        <taxon>Viridiplantae</taxon>
        <taxon>Chlorophyta</taxon>
        <taxon>Mamiellophyceae</taxon>
        <taxon>Mamiellales</taxon>
        <taxon>Bathycoccaceae</taxon>
        <taxon>Ostreococcus</taxon>
    </lineage>
</organism>
<evidence type="ECO:0000256" key="8">
    <source>
        <dbReference type="SAM" id="Coils"/>
    </source>
</evidence>
<dbReference type="Proteomes" id="UP000001568">
    <property type="component" value="Chromosome 16"/>
</dbReference>
<dbReference type="STRING" id="436017.A4S920"/>
<evidence type="ECO:0000313" key="10">
    <source>
        <dbReference type="EMBL" id="ABP00151.1"/>
    </source>
</evidence>
<accession>A4S920</accession>
<name>A4S920_OSTLU</name>
<evidence type="ECO:0000256" key="7">
    <source>
        <dbReference type="ARBA" id="ARBA00041344"/>
    </source>
</evidence>
<sequence length="209" mass="23118">MERAFERIKPGEDPPPPPPELLQWARETTYGLCGGIVYGAASAHYAERRRVVDAMESATKRKHRIWTRTISDVTLHGMRLGSFVSVFSAARLGLEKRRDARDMWNVVGAGMLTSALTGMAIPGGVAVRARGAALGVVVGGAATLPFGYAMQELEKLVPELVAPAAAAAMSEGESRKLDVTEMFIEQVEAELEEYRREERKRRRGWFWKS</sequence>
<dbReference type="InterPro" id="IPR055299">
    <property type="entry name" value="TIMMDC1"/>
</dbReference>
<feature type="transmembrane region" description="Helical" evidence="9">
    <location>
        <begin position="104"/>
        <end position="125"/>
    </location>
</feature>
<keyword evidence="5 9" id="KW-0472">Membrane</keyword>
<keyword evidence="8" id="KW-0175">Coiled coil</keyword>
<dbReference type="GeneID" id="5005886"/>
<comment type="subcellular location">
    <subcellularLocation>
        <location evidence="1">Membrane</location>
        <topology evidence="1">Multi-pass membrane protein</topology>
    </subcellularLocation>
</comment>
<dbReference type="AlphaFoldDB" id="A4S920"/>
<gene>
    <name evidence="10" type="ORF">OSTLU_93853</name>
</gene>
<dbReference type="OMA" id="WIQLKLI"/>
<comment type="similarity">
    <text evidence="2">Belongs to the Tim17/Tim22/Tim23 family.</text>
</comment>
<dbReference type="GO" id="GO:0016020">
    <property type="term" value="C:membrane"/>
    <property type="evidence" value="ECO:0007669"/>
    <property type="project" value="UniProtKB-SubCell"/>
</dbReference>
<dbReference type="RefSeq" id="XP_001421857.1">
    <property type="nucleotide sequence ID" value="XM_001421820.1"/>
</dbReference>
<evidence type="ECO:0000256" key="6">
    <source>
        <dbReference type="ARBA" id="ARBA00040778"/>
    </source>
</evidence>
<dbReference type="eggNOG" id="KOG4608">
    <property type="taxonomic scope" value="Eukaryota"/>
</dbReference>
<dbReference type="HOGENOM" id="CLU_1295922_0_0_1"/>
<evidence type="ECO:0000256" key="3">
    <source>
        <dbReference type="ARBA" id="ARBA00022692"/>
    </source>
</evidence>
<dbReference type="OrthoDB" id="497911at2759"/>
<reference evidence="10 11" key="1">
    <citation type="journal article" date="2007" name="Proc. Natl. Acad. Sci. U.S.A.">
        <title>The tiny eukaryote Ostreococcus provides genomic insights into the paradox of plankton speciation.</title>
        <authorList>
            <person name="Palenik B."/>
            <person name="Grimwood J."/>
            <person name="Aerts A."/>
            <person name="Rouze P."/>
            <person name="Salamov A."/>
            <person name="Putnam N."/>
            <person name="Dupont C."/>
            <person name="Jorgensen R."/>
            <person name="Derelle E."/>
            <person name="Rombauts S."/>
            <person name="Zhou K."/>
            <person name="Otillar R."/>
            <person name="Merchant S.S."/>
            <person name="Podell S."/>
            <person name="Gaasterland T."/>
            <person name="Napoli C."/>
            <person name="Gendler K."/>
            <person name="Manuell A."/>
            <person name="Tai V."/>
            <person name="Vallon O."/>
            <person name="Piganeau G."/>
            <person name="Jancek S."/>
            <person name="Heijde M."/>
            <person name="Jabbari K."/>
            <person name="Bowler C."/>
            <person name="Lohr M."/>
            <person name="Robbens S."/>
            <person name="Werner G."/>
            <person name="Dubchak I."/>
            <person name="Pazour G.J."/>
            <person name="Ren Q."/>
            <person name="Paulsen I."/>
            <person name="Delwiche C."/>
            <person name="Schmutz J."/>
            <person name="Rokhsar D."/>
            <person name="Van de Peer Y."/>
            <person name="Moreau H."/>
            <person name="Grigoriev I.V."/>
        </authorList>
    </citation>
    <scope>NUCLEOTIDE SEQUENCE [LARGE SCALE GENOMIC DNA]</scope>
    <source>
        <strain evidence="10 11">CCE9901</strain>
    </source>
</reference>
<proteinExistence type="inferred from homology"/>
<dbReference type="PANTHER" id="PTHR13002">
    <property type="entry name" value="C3ORF1 PROTEIN-RELATED"/>
    <property type="match status" value="1"/>
</dbReference>
<dbReference type="KEGG" id="olu:OSTLU_93853"/>
<dbReference type="GO" id="GO:0005739">
    <property type="term" value="C:mitochondrion"/>
    <property type="evidence" value="ECO:0007669"/>
    <property type="project" value="TreeGrafter"/>
</dbReference>
<feature type="transmembrane region" description="Helical" evidence="9">
    <location>
        <begin position="131"/>
        <end position="150"/>
    </location>
</feature>
<evidence type="ECO:0000256" key="4">
    <source>
        <dbReference type="ARBA" id="ARBA00022989"/>
    </source>
</evidence>
<evidence type="ECO:0000256" key="2">
    <source>
        <dbReference type="ARBA" id="ARBA00008444"/>
    </source>
</evidence>
<dbReference type="PANTHER" id="PTHR13002:SF1">
    <property type="entry name" value="COMPLEX I ASSEMBLY FACTOR TIMMDC1, MITOCHONDRIAL"/>
    <property type="match status" value="1"/>
</dbReference>
<dbReference type="Gramene" id="ABP00151">
    <property type="protein sequence ID" value="ABP00151"/>
    <property type="gene ID" value="OSTLU_93853"/>
</dbReference>
<keyword evidence="11" id="KW-1185">Reference proteome</keyword>
<feature type="coiled-coil region" evidence="8">
    <location>
        <begin position="177"/>
        <end position="204"/>
    </location>
</feature>
<protein>
    <recommendedName>
        <fullName evidence="6">Complex I assembly factor TIMMDC1, mitochondrial</fullName>
    </recommendedName>
    <alternativeName>
        <fullName evidence="7">Translocase of inner mitochondrial membrane domain-containing protein 1</fullName>
    </alternativeName>
</protein>
<evidence type="ECO:0000313" key="11">
    <source>
        <dbReference type="Proteomes" id="UP000001568"/>
    </source>
</evidence>